<organism evidence="9 10">
    <name type="scientific">Populibacterium corticicola</name>
    <dbReference type="NCBI Taxonomy" id="1812826"/>
    <lineage>
        <taxon>Bacteria</taxon>
        <taxon>Bacillati</taxon>
        <taxon>Actinomycetota</taxon>
        <taxon>Actinomycetes</taxon>
        <taxon>Micrococcales</taxon>
        <taxon>Jonesiaceae</taxon>
        <taxon>Populibacterium</taxon>
    </lineage>
</organism>
<dbReference type="InterPro" id="IPR004821">
    <property type="entry name" value="Cyt_trans-like"/>
</dbReference>
<reference evidence="10" key="1">
    <citation type="journal article" date="2019" name="Int. J. Syst. Evol. Microbiol.">
        <title>The Global Catalogue of Microorganisms (GCM) 10K type strain sequencing project: providing services to taxonomists for standard genome sequencing and annotation.</title>
        <authorList>
            <consortium name="The Broad Institute Genomics Platform"/>
            <consortium name="The Broad Institute Genome Sequencing Center for Infectious Disease"/>
            <person name="Wu L."/>
            <person name="Ma J."/>
        </authorList>
    </citation>
    <scope>NUCLEOTIDE SEQUENCE [LARGE SCALE GENOMIC DNA]</scope>
    <source>
        <strain evidence="10">KCTC 33576</strain>
    </source>
</reference>
<evidence type="ECO:0000256" key="5">
    <source>
        <dbReference type="ARBA" id="ARBA00022741"/>
    </source>
</evidence>
<dbReference type="Gene3D" id="3.30.1300.10">
    <property type="entry name" value="Pantoate-beta-alanine ligase, C-terminal domain"/>
    <property type="match status" value="1"/>
</dbReference>
<keyword evidence="4 8" id="KW-0566">Pantothenate biosynthesis</keyword>
<evidence type="ECO:0000256" key="2">
    <source>
        <dbReference type="ARBA" id="ARBA00009256"/>
    </source>
</evidence>
<dbReference type="NCBIfam" id="TIGR00125">
    <property type="entry name" value="cyt_tran_rel"/>
    <property type="match status" value="1"/>
</dbReference>
<evidence type="ECO:0000256" key="3">
    <source>
        <dbReference type="ARBA" id="ARBA00022598"/>
    </source>
</evidence>
<dbReference type="CDD" id="cd00560">
    <property type="entry name" value="PanC"/>
    <property type="match status" value="1"/>
</dbReference>
<dbReference type="HAMAP" id="MF_00158">
    <property type="entry name" value="PanC"/>
    <property type="match status" value="1"/>
</dbReference>
<dbReference type="InterPro" id="IPR014729">
    <property type="entry name" value="Rossmann-like_a/b/a_fold"/>
</dbReference>
<dbReference type="NCBIfam" id="TIGR00018">
    <property type="entry name" value="panC"/>
    <property type="match status" value="1"/>
</dbReference>
<evidence type="ECO:0000256" key="8">
    <source>
        <dbReference type="HAMAP-Rule" id="MF_00158"/>
    </source>
</evidence>
<dbReference type="PANTHER" id="PTHR21299:SF1">
    <property type="entry name" value="PANTOATE--BETA-ALANINE LIGASE"/>
    <property type="match status" value="1"/>
</dbReference>
<accession>A0ABW5XKU7</accession>
<name>A0ABW5XKU7_9MICO</name>
<dbReference type="InterPro" id="IPR042176">
    <property type="entry name" value="Pantoate_ligase_C"/>
</dbReference>
<keyword evidence="6 8" id="KW-0067">ATP-binding</keyword>
<comment type="subcellular location">
    <subcellularLocation>
        <location evidence="8">Cytoplasm</location>
    </subcellularLocation>
</comment>
<comment type="subunit">
    <text evidence="8">Homodimer.</text>
</comment>
<feature type="binding site" evidence="8">
    <location>
        <position position="68"/>
    </location>
    <ligand>
        <name>(R)-pantoate</name>
        <dbReference type="ChEBI" id="CHEBI:15980"/>
    </ligand>
</feature>
<keyword evidence="10" id="KW-1185">Reference proteome</keyword>
<dbReference type="GO" id="GO:0004592">
    <property type="term" value="F:pantoate-beta-alanine ligase activity"/>
    <property type="evidence" value="ECO:0007669"/>
    <property type="project" value="UniProtKB-EC"/>
</dbReference>
<dbReference type="PANTHER" id="PTHR21299">
    <property type="entry name" value="CYTIDYLATE KINASE/PANTOATE-BETA-ALANINE LIGASE"/>
    <property type="match status" value="1"/>
</dbReference>
<evidence type="ECO:0000313" key="9">
    <source>
        <dbReference type="EMBL" id="MFD2841494.1"/>
    </source>
</evidence>
<dbReference type="InterPro" id="IPR003721">
    <property type="entry name" value="Pantoate_ligase"/>
</dbReference>
<comment type="pathway">
    <text evidence="1 8">Cofactor biosynthesis; (R)-pantothenate biosynthesis; (R)-pantothenate from (R)-pantoate and beta-alanine: step 1/1.</text>
</comment>
<comment type="miscellaneous">
    <text evidence="8">The reaction proceeds by a bi uni uni bi ping pong mechanism.</text>
</comment>
<evidence type="ECO:0000256" key="1">
    <source>
        <dbReference type="ARBA" id="ARBA00004990"/>
    </source>
</evidence>
<dbReference type="Proteomes" id="UP001597391">
    <property type="component" value="Unassembled WGS sequence"/>
</dbReference>
<dbReference type="EMBL" id="JBHUOP010000006">
    <property type="protein sequence ID" value="MFD2841494.1"/>
    <property type="molecule type" value="Genomic_DNA"/>
</dbReference>
<dbReference type="Pfam" id="PF02569">
    <property type="entry name" value="Pantoate_ligase"/>
    <property type="match status" value="1"/>
</dbReference>
<keyword evidence="5 8" id="KW-0547">Nucleotide-binding</keyword>
<protein>
    <recommendedName>
        <fullName evidence="8">Pantothenate synthetase</fullName>
        <shortName evidence="8">PS</shortName>
        <ecNumber evidence="8">6.3.2.1</ecNumber>
    </recommendedName>
    <alternativeName>
        <fullName evidence="8">Pantoate--beta-alanine ligase</fullName>
    </alternativeName>
    <alternativeName>
        <fullName evidence="8">Pantoate-activating enzyme</fullName>
    </alternativeName>
</protein>
<dbReference type="SUPFAM" id="SSF52374">
    <property type="entry name" value="Nucleotidylyl transferase"/>
    <property type="match status" value="1"/>
</dbReference>
<feature type="binding site" evidence="8">
    <location>
        <position position="68"/>
    </location>
    <ligand>
        <name>beta-alanine</name>
        <dbReference type="ChEBI" id="CHEBI:57966"/>
    </ligand>
</feature>
<evidence type="ECO:0000256" key="7">
    <source>
        <dbReference type="ARBA" id="ARBA00048258"/>
    </source>
</evidence>
<proteinExistence type="inferred from homology"/>
<keyword evidence="8" id="KW-0963">Cytoplasm</keyword>
<sequence length="294" mass="31938">MAHKPLVVHTTEELRRVLNQPVLGDESLAQRAVVMTMGALHAGHMELVNQARSQARQVVVTIFVNPLQFGPGEDYDSYPRTLEADVELLSEHGVDIVFAPTLEDMYPGGDPLVRATAGKLGTVLEGEFRPTHFDGVVTVVNKLLNLIDPDLAFFGEKDAQQLLIIQRMVKDFGHRVEICPVPIVRQADGLALSSRNAYLTTEEREIALTLSRALFAARHAAEVGADALEARAAALKVFADQPGIEVDYCVVVDPDTIADAGDRFTGEALVLVAARVGRTRLIDNMRIVIGSALA</sequence>
<evidence type="ECO:0000313" key="10">
    <source>
        <dbReference type="Proteomes" id="UP001597391"/>
    </source>
</evidence>
<dbReference type="Gene3D" id="3.40.50.620">
    <property type="entry name" value="HUPs"/>
    <property type="match status" value="1"/>
</dbReference>
<feature type="active site" description="Proton donor" evidence="8">
    <location>
        <position position="44"/>
    </location>
</feature>
<keyword evidence="3 8" id="KW-0436">Ligase</keyword>
<dbReference type="EC" id="6.3.2.1" evidence="8"/>
<feature type="binding site" evidence="8">
    <location>
        <begin position="192"/>
        <end position="195"/>
    </location>
    <ligand>
        <name>ATP</name>
        <dbReference type="ChEBI" id="CHEBI:30616"/>
    </ligand>
</feature>
<comment type="catalytic activity">
    <reaction evidence="7 8">
        <text>(R)-pantoate + beta-alanine + ATP = (R)-pantothenate + AMP + diphosphate + H(+)</text>
        <dbReference type="Rhea" id="RHEA:10912"/>
        <dbReference type="ChEBI" id="CHEBI:15378"/>
        <dbReference type="ChEBI" id="CHEBI:15980"/>
        <dbReference type="ChEBI" id="CHEBI:29032"/>
        <dbReference type="ChEBI" id="CHEBI:30616"/>
        <dbReference type="ChEBI" id="CHEBI:33019"/>
        <dbReference type="ChEBI" id="CHEBI:57966"/>
        <dbReference type="ChEBI" id="CHEBI:456215"/>
        <dbReference type="EC" id="6.3.2.1"/>
    </reaction>
</comment>
<feature type="binding site" evidence="8">
    <location>
        <begin position="37"/>
        <end position="44"/>
    </location>
    <ligand>
        <name>ATP</name>
        <dbReference type="ChEBI" id="CHEBI:30616"/>
    </ligand>
</feature>
<comment type="function">
    <text evidence="8">Catalyzes the condensation of pantoate with beta-alanine in an ATP-dependent reaction via a pantoyl-adenylate intermediate.</text>
</comment>
<evidence type="ECO:0000256" key="4">
    <source>
        <dbReference type="ARBA" id="ARBA00022655"/>
    </source>
</evidence>
<comment type="similarity">
    <text evidence="2 8">Belongs to the pantothenate synthetase family.</text>
</comment>
<dbReference type="RefSeq" id="WP_377467539.1">
    <property type="nucleotide sequence ID" value="NZ_JBHUOP010000006.1"/>
</dbReference>
<comment type="caution">
    <text evidence="9">The sequence shown here is derived from an EMBL/GenBank/DDBJ whole genome shotgun (WGS) entry which is preliminary data.</text>
</comment>
<evidence type="ECO:0000256" key="6">
    <source>
        <dbReference type="ARBA" id="ARBA00022840"/>
    </source>
</evidence>
<feature type="binding site" evidence="8">
    <location>
        <position position="161"/>
    </location>
    <ligand>
        <name>(R)-pantoate</name>
        <dbReference type="ChEBI" id="CHEBI:15980"/>
    </ligand>
</feature>
<feature type="binding site" evidence="8">
    <location>
        <begin position="155"/>
        <end position="158"/>
    </location>
    <ligand>
        <name>ATP</name>
        <dbReference type="ChEBI" id="CHEBI:30616"/>
    </ligand>
</feature>
<feature type="binding site" evidence="8">
    <location>
        <position position="184"/>
    </location>
    <ligand>
        <name>ATP</name>
        <dbReference type="ChEBI" id="CHEBI:30616"/>
    </ligand>
</feature>
<gene>
    <name evidence="8 9" type="primary">panC</name>
    <name evidence="9" type="ORF">ACFSYH_13085</name>
</gene>